<organism evidence="3 4">
    <name type="scientific">Pseudonocardia oceani</name>
    <dbReference type="NCBI Taxonomy" id="2792013"/>
    <lineage>
        <taxon>Bacteria</taxon>
        <taxon>Bacillati</taxon>
        <taxon>Actinomycetota</taxon>
        <taxon>Actinomycetes</taxon>
        <taxon>Pseudonocardiales</taxon>
        <taxon>Pseudonocardiaceae</taxon>
        <taxon>Pseudonocardia</taxon>
    </lineage>
</organism>
<dbReference type="InterPro" id="IPR011611">
    <property type="entry name" value="PfkB_dom"/>
</dbReference>
<dbReference type="Pfam" id="PF00294">
    <property type="entry name" value="PfkB"/>
    <property type="match status" value="1"/>
</dbReference>
<dbReference type="Proteomes" id="UP000694300">
    <property type="component" value="Unassembled WGS sequence"/>
</dbReference>
<gene>
    <name evidence="3" type="ORF">I4I82_03905</name>
</gene>
<feature type="compositionally biased region" description="Basic residues" evidence="1">
    <location>
        <begin position="214"/>
        <end position="228"/>
    </location>
</feature>
<accession>A0ABS6U4J7</accession>
<feature type="compositionally biased region" description="Basic and acidic residues" evidence="1">
    <location>
        <begin position="189"/>
        <end position="199"/>
    </location>
</feature>
<feature type="domain" description="Carbohydrate kinase PfkB" evidence="2">
    <location>
        <begin position="3"/>
        <end position="147"/>
    </location>
</feature>
<sequence>MRVVHVGSVVVDLVADVPALAPPGGGVLATALRPTPGGGFNVLAAVARQGVDAVYAGPHGTGPFGDLVRAALAAEGVTVLGAPRAVDTGLVVTLVDATGERTFVTSPDAAVGVTADDLARVLPAPGDIVSVSGYGLLHPASRDALVAWVAALPPEVVVAIPTRWPRRPRPGRWTRCWRGPTGAAQRGGGGRDPRRDRAARAGRRRARRPDGPRRRAARRRGGLRRRRPGCGAGDRPRLPGRAGRHHRRGRHPHRRVPHRVPARRRPADGGTHGQRGRGPVGDAPRTGDVPDRGRGAVVPG</sequence>
<dbReference type="EMBL" id="JADQDF010000001">
    <property type="protein sequence ID" value="MBW0126824.1"/>
    <property type="molecule type" value="Genomic_DNA"/>
</dbReference>
<protein>
    <recommendedName>
        <fullName evidence="2">Carbohydrate kinase PfkB domain-containing protein</fullName>
    </recommendedName>
</protein>
<evidence type="ECO:0000259" key="2">
    <source>
        <dbReference type="Pfam" id="PF00294"/>
    </source>
</evidence>
<feature type="region of interest" description="Disordered" evidence="1">
    <location>
        <begin position="168"/>
        <end position="300"/>
    </location>
</feature>
<feature type="compositionally biased region" description="Basic residues" evidence="1">
    <location>
        <begin position="242"/>
        <end position="264"/>
    </location>
</feature>
<feature type="compositionally biased region" description="Gly residues" evidence="1">
    <location>
        <begin position="270"/>
        <end position="279"/>
    </location>
</feature>
<feature type="compositionally biased region" description="Low complexity" evidence="1">
    <location>
        <begin position="173"/>
        <end position="184"/>
    </location>
</feature>
<evidence type="ECO:0000256" key="1">
    <source>
        <dbReference type="SAM" id="MobiDB-lite"/>
    </source>
</evidence>
<reference evidence="3 4" key="1">
    <citation type="submission" date="2020-11" db="EMBL/GenBank/DDBJ databases">
        <title>Pseudonocardia abyssalis sp. nov. and Pseudonocardia oceani sp. nov., description and phylogenomic analysis of two novel actinomycetes isolated from the deep Southern Ocean.</title>
        <authorList>
            <person name="Parra J."/>
        </authorList>
    </citation>
    <scope>NUCLEOTIDE SEQUENCE [LARGE SCALE GENOMIC DNA]</scope>
    <source>
        <strain evidence="4">KRD185</strain>
    </source>
</reference>
<evidence type="ECO:0000313" key="3">
    <source>
        <dbReference type="EMBL" id="MBW0126824.1"/>
    </source>
</evidence>
<evidence type="ECO:0000313" key="4">
    <source>
        <dbReference type="Proteomes" id="UP000694300"/>
    </source>
</evidence>
<keyword evidence="4" id="KW-1185">Reference proteome</keyword>
<proteinExistence type="predicted"/>
<comment type="caution">
    <text evidence="3">The sequence shown here is derived from an EMBL/GenBank/DDBJ whole genome shotgun (WGS) entry which is preliminary data.</text>
</comment>
<name>A0ABS6U4J7_9PSEU</name>